<sequence>MNNYLENKISSVVYNANQRRMLDYQGKAVTGKEWQFWKIEIFKNL</sequence>
<name>A0A7G7GAJ1_9BACT</name>
<keyword evidence="2" id="KW-1185">Reference proteome</keyword>
<dbReference type="EMBL" id="CP055156">
    <property type="protein sequence ID" value="QNF34175.1"/>
    <property type="molecule type" value="Genomic_DNA"/>
</dbReference>
<dbReference type="AlphaFoldDB" id="A0A7G7GAJ1"/>
<dbReference type="Proteomes" id="UP000515237">
    <property type="component" value="Chromosome"/>
</dbReference>
<dbReference type="KEGG" id="aswu:HUW51_16130"/>
<dbReference type="RefSeq" id="WP_185270656.1">
    <property type="nucleotide sequence ID" value="NZ_CP055156.1"/>
</dbReference>
<evidence type="ECO:0000313" key="2">
    <source>
        <dbReference type="Proteomes" id="UP000515237"/>
    </source>
</evidence>
<gene>
    <name evidence="1" type="ORF">HUW51_16130</name>
</gene>
<proteinExistence type="predicted"/>
<reference evidence="1 2" key="1">
    <citation type="journal article" date="2018" name="Int. J. Syst. Evol. Microbiol.">
        <title>Adhaeribacter swui sp. nov., isolated from wet mud.</title>
        <authorList>
            <person name="Kim D.U."/>
            <person name="Kim K.W."/>
            <person name="Kang M.S."/>
            <person name="Kim J.Y."/>
            <person name="Jang J.H."/>
            <person name="Kim M.K."/>
        </authorList>
    </citation>
    <scope>NUCLEOTIDE SEQUENCE [LARGE SCALE GENOMIC DNA]</scope>
    <source>
        <strain evidence="1 2">KCTC 52873</strain>
    </source>
</reference>
<evidence type="ECO:0000313" key="1">
    <source>
        <dbReference type="EMBL" id="QNF34175.1"/>
    </source>
</evidence>
<organism evidence="1 2">
    <name type="scientific">Adhaeribacter swui</name>
    <dbReference type="NCBI Taxonomy" id="2086471"/>
    <lineage>
        <taxon>Bacteria</taxon>
        <taxon>Pseudomonadati</taxon>
        <taxon>Bacteroidota</taxon>
        <taxon>Cytophagia</taxon>
        <taxon>Cytophagales</taxon>
        <taxon>Hymenobacteraceae</taxon>
        <taxon>Adhaeribacter</taxon>
    </lineage>
</organism>
<accession>A0A7G7GAJ1</accession>
<protein>
    <submittedName>
        <fullName evidence="1">Uncharacterized protein</fullName>
    </submittedName>
</protein>